<accession>I3ZU73</accession>
<dbReference type="Proteomes" id="UP000006064">
    <property type="component" value="Chromosome"/>
</dbReference>
<dbReference type="AlphaFoldDB" id="I3ZU73"/>
<dbReference type="HOGENOM" id="CLU_2784312_0_0_2"/>
<reference evidence="1 2" key="1">
    <citation type="journal article" date="2012" name="J. Bacteriol.">
        <title>Complete Genome Sequence of the Hyperthermophilic Archaeon Thermococcus sp. Strain CL1, Isolated from a Paralvinella sp. Polychaete Worm Collected from a Hydrothermal Vent.</title>
        <authorList>
            <person name="Jung J.H."/>
            <person name="Holden J.F."/>
            <person name="Seo D.H."/>
            <person name="Park K.H."/>
            <person name="Shin H."/>
            <person name="Ryu S."/>
            <person name="Lee J.H."/>
            <person name="Park C.S."/>
        </authorList>
    </citation>
    <scope>NUCLEOTIDE SEQUENCE [LARGE SCALE GENOMIC DNA]</scope>
    <source>
        <strain evidence="2">DSM 27260 / KACC 17922 / CL1</strain>
    </source>
</reference>
<dbReference type="EMBL" id="CP003651">
    <property type="protein sequence ID" value="AFL95257.1"/>
    <property type="molecule type" value="Genomic_DNA"/>
</dbReference>
<gene>
    <name evidence="1" type="ORF">CL1_1054</name>
</gene>
<protein>
    <submittedName>
        <fullName evidence="1">Uncharacterized protein</fullName>
    </submittedName>
</protein>
<evidence type="ECO:0000313" key="1">
    <source>
        <dbReference type="EMBL" id="AFL95257.1"/>
    </source>
</evidence>
<keyword evidence="2" id="KW-1185">Reference proteome</keyword>
<dbReference type="KEGG" id="thm:CL1_1054"/>
<evidence type="ECO:0000313" key="2">
    <source>
        <dbReference type="Proteomes" id="UP000006064"/>
    </source>
</evidence>
<proteinExistence type="predicted"/>
<organism evidence="1 2">
    <name type="scientific">Thermococcus cleftensis (strain DSM 27260 / KACC 17922 / CL1)</name>
    <dbReference type="NCBI Taxonomy" id="163003"/>
    <lineage>
        <taxon>Archaea</taxon>
        <taxon>Methanobacteriati</taxon>
        <taxon>Methanobacteriota</taxon>
        <taxon>Thermococci</taxon>
        <taxon>Thermococcales</taxon>
        <taxon>Thermococcaceae</taxon>
        <taxon>Thermococcus</taxon>
    </lineage>
</organism>
<sequence length="68" mass="8097">MYKYQKFKRKRESFTKKTKNYGSSQNLAPVEIKLPGGIEVFNFSKLQNTFVYHECLKQSTNVRILMFI</sequence>
<name>I3ZU73_THECF</name>